<evidence type="ECO:0000313" key="2">
    <source>
        <dbReference type="Proteomes" id="UP001524478"/>
    </source>
</evidence>
<gene>
    <name evidence="1" type="ORF">NE686_16630</name>
</gene>
<organism evidence="1 2">
    <name type="scientific">Tissierella carlieri</name>
    <dbReference type="NCBI Taxonomy" id="689904"/>
    <lineage>
        <taxon>Bacteria</taxon>
        <taxon>Bacillati</taxon>
        <taxon>Bacillota</taxon>
        <taxon>Tissierellia</taxon>
        <taxon>Tissierellales</taxon>
        <taxon>Tissierellaceae</taxon>
        <taxon>Tissierella</taxon>
    </lineage>
</organism>
<dbReference type="Proteomes" id="UP001524478">
    <property type="component" value="Unassembled WGS sequence"/>
</dbReference>
<sequence>MRKLFKKAKDFNTHKLYEINEFVFDADIKRNLKKQIKKYRDKFEPQFDESNITNDTSMMLTMKPLIEELKFYYNNDLCLAVGTSLSIAKLNRFNLRTYSYYYENSLFRIACAWEYIFIVLNEFLQTGLVVGRDLKEWIEEVAYYKIDFVECYNGYKVITTRLPEETIDEIRPRIKNKTKLFNISHKKDSNSFLKAYKKQFSKNDMFQQIIDTYKSEEVKEIFQLRHEVVHRRPLGAKFSIAPLDFILGQGVKCNPNGWSDIIRLPDLLEKNIYALKFAIQNLVNIIFNNDVPKSKGGKDITFYVYKVSCVKCEKIFLINELKADCFLSKKLLLLCPFCGETDTQIGDRHEVHDRYYFSNIREYNEDLFKHWYSKIEDLDNNEPNNEVNEDEIQNK</sequence>
<evidence type="ECO:0000313" key="1">
    <source>
        <dbReference type="EMBL" id="MCQ4924731.1"/>
    </source>
</evidence>
<comment type="caution">
    <text evidence="1">The sequence shown here is derived from an EMBL/GenBank/DDBJ whole genome shotgun (WGS) entry which is preliminary data.</text>
</comment>
<accession>A0ABT1SE20</accession>
<dbReference type="RefSeq" id="WP_216561093.1">
    <property type="nucleotide sequence ID" value="NZ_JAHLOH010000045.1"/>
</dbReference>
<protein>
    <recommendedName>
        <fullName evidence="3">RiboL-PSP-HEPN domain-containing protein</fullName>
    </recommendedName>
</protein>
<reference evidence="1 2" key="1">
    <citation type="submission" date="2022-06" db="EMBL/GenBank/DDBJ databases">
        <title>Isolation of gut microbiota from human fecal samples.</title>
        <authorList>
            <person name="Pamer E.G."/>
            <person name="Barat B."/>
            <person name="Waligurski E."/>
            <person name="Medina S."/>
            <person name="Paddock L."/>
            <person name="Mostad J."/>
        </authorList>
    </citation>
    <scope>NUCLEOTIDE SEQUENCE [LARGE SCALE GENOMIC DNA]</scope>
    <source>
        <strain evidence="1 2">DFI.7.95</strain>
    </source>
</reference>
<dbReference type="EMBL" id="JANGAC010000015">
    <property type="protein sequence ID" value="MCQ4924731.1"/>
    <property type="molecule type" value="Genomic_DNA"/>
</dbReference>
<name>A0ABT1SE20_9FIRM</name>
<keyword evidence="2" id="KW-1185">Reference proteome</keyword>
<evidence type="ECO:0008006" key="3">
    <source>
        <dbReference type="Google" id="ProtNLM"/>
    </source>
</evidence>
<proteinExistence type="predicted"/>